<reference evidence="3 4" key="1">
    <citation type="submission" date="2021-03" db="EMBL/GenBank/DDBJ databases">
        <title>Genome sequencing of Marinobacter sp. LPB0319.</title>
        <authorList>
            <person name="Kim J."/>
        </authorList>
    </citation>
    <scope>NUCLEOTIDE SEQUENCE [LARGE SCALE GENOMIC DNA]</scope>
    <source>
        <strain evidence="3 4">LPB0319</strain>
    </source>
</reference>
<dbReference type="InterPro" id="IPR038610">
    <property type="entry name" value="FliK-like_C_sf"/>
</dbReference>
<evidence type="ECO:0000313" key="3">
    <source>
        <dbReference type="EMBL" id="QSP94402.1"/>
    </source>
</evidence>
<dbReference type="PANTHER" id="PTHR37533">
    <property type="entry name" value="FLAGELLAR HOOK-LENGTH CONTROL PROTEIN"/>
    <property type="match status" value="1"/>
</dbReference>
<evidence type="ECO:0000259" key="2">
    <source>
        <dbReference type="Pfam" id="PF02120"/>
    </source>
</evidence>
<sequence>MPQTVLPLTPSPGGPNDSSATKSRAGKAADPDGRFESVSREEQKKLDARTDKRREETESAERPAEETSQSETASAPGADKASDSAAGNKPEADRDDAGVATAADPETAEPVMVPVTFVGLQSLVASGNQKGVTEQGLSAASVPAPGMSAGQDVAARSLRAASASGAQGLIAGQGSYGQGAPGVTAGLQLADVATTDVARPTDAANLAASPRLSATFELASQLSSNPATRLTAETAVPLRSYATSIDLPVGHAEWGDKLVGKLSWLTARSMSVAEIHLTPPDMGPMEVKVRVQNEQANIAVHAANPVVRDQLELHSHRLRDMLAEQGLNLTKFDVSDSPQQQAGQQGAGTDADGGAGDSGGELAAVEGDEDMAAGALDLSWNGEIDVFA</sequence>
<evidence type="ECO:0000313" key="4">
    <source>
        <dbReference type="Proteomes" id="UP000663555"/>
    </source>
</evidence>
<keyword evidence="3" id="KW-0969">Cilium</keyword>
<proteinExistence type="predicted"/>
<dbReference type="InterPro" id="IPR021136">
    <property type="entry name" value="Flagellar_hook_control-like_C"/>
</dbReference>
<feature type="region of interest" description="Disordered" evidence="1">
    <location>
        <begin position="335"/>
        <end position="368"/>
    </location>
</feature>
<keyword evidence="4" id="KW-1185">Reference proteome</keyword>
<feature type="compositionally biased region" description="Basic and acidic residues" evidence="1">
    <location>
        <begin position="27"/>
        <end position="65"/>
    </location>
</feature>
<dbReference type="InterPro" id="IPR052563">
    <property type="entry name" value="FliK"/>
</dbReference>
<evidence type="ECO:0000256" key="1">
    <source>
        <dbReference type="SAM" id="MobiDB-lite"/>
    </source>
</evidence>
<name>A0ABX7MQ02_9GAMM</name>
<organism evidence="3 4">
    <name type="scientific">Marinobacter salinisoli</name>
    <dbReference type="NCBI Taxonomy" id="2769486"/>
    <lineage>
        <taxon>Bacteria</taxon>
        <taxon>Pseudomonadati</taxon>
        <taxon>Pseudomonadota</taxon>
        <taxon>Gammaproteobacteria</taxon>
        <taxon>Pseudomonadales</taxon>
        <taxon>Marinobacteraceae</taxon>
        <taxon>Marinobacter</taxon>
    </lineage>
</organism>
<dbReference type="PANTHER" id="PTHR37533:SF2">
    <property type="entry name" value="FLAGELLAR HOOK-LENGTH CONTROL PROTEIN"/>
    <property type="match status" value="1"/>
</dbReference>
<protein>
    <submittedName>
        <fullName evidence="3">Flagellar hook-length control protein FliK</fullName>
    </submittedName>
</protein>
<accession>A0ABX7MQ02</accession>
<gene>
    <name evidence="3" type="ORF">LPB19_14630</name>
</gene>
<feature type="compositionally biased region" description="Low complexity" evidence="1">
    <location>
        <begin position="335"/>
        <end position="350"/>
    </location>
</feature>
<dbReference type="EMBL" id="CP071247">
    <property type="protein sequence ID" value="QSP94402.1"/>
    <property type="molecule type" value="Genomic_DNA"/>
</dbReference>
<feature type="domain" description="Flagellar hook-length control protein-like C-terminal" evidence="2">
    <location>
        <begin position="264"/>
        <end position="342"/>
    </location>
</feature>
<dbReference type="Pfam" id="PF02120">
    <property type="entry name" value="Flg_hook"/>
    <property type="match status" value="1"/>
</dbReference>
<dbReference type="Gene3D" id="3.30.750.140">
    <property type="match status" value="1"/>
</dbReference>
<keyword evidence="3" id="KW-0966">Cell projection</keyword>
<dbReference type="RefSeq" id="WP_206643623.1">
    <property type="nucleotide sequence ID" value="NZ_CP071247.1"/>
</dbReference>
<dbReference type="Proteomes" id="UP000663555">
    <property type="component" value="Chromosome"/>
</dbReference>
<keyword evidence="3" id="KW-0282">Flagellum</keyword>
<dbReference type="CDD" id="cd17470">
    <property type="entry name" value="T3SS_Flik_C"/>
    <property type="match status" value="1"/>
</dbReference>
<feature type="region of interest" description="Disordered" evidence="1">
    <location>
        <begin position="1"/>
        <end position="106"/>
    </location>
</feature>